<keyword evidence="5" id="KW-0028">Amino-acid biosynthesis</keyword>
<reference evidence="10 11" key="1">
    <citation type="journal article" date="2017" name="Int. J. Syst. Evol. Microbiol.">
        <title>Mycobacterium talmoniae sp. nov., a slowly growing mycobacterium isolated from human respiratory samples.</title>
        <authorList>
            <person name="Davidson R.M."/>
            <person name="DeGroote M.A."/>
            <person name="Marola J.L."/>
            <person name="Buss S."/>
            <person name="Jones V."/>
            <person name="McNeil M.R."/>
            <person name="Freifeld A.G."/>
            <person name="Elaine Epperson L."/>
            <person name="Hasan N.A."/>
            <person name="Jackson M."/>
            <person name="Iwen P.C."/>
            <person name="Salfinger M."/>
            <person name="Strong M."/>
        </authorList>
    </citation>
    <scope>NUCLEOTIDE SEQUENCE [LARGE SCALE GENOMIC DNA]</scope>
    <source>
        <strain evidence="10 11">ATCC BAA-2683</strain>
    </source>
</reference>
<sequence>MHVTSDDAVALAKEVSALAHAVLLDSRTASRLGGTGQTHDWGISRRIVDALSEQGRHVILAGGLDGTNVAEAIQAVAPYGVDANSRLKGPDGRKDPRACEAFVHAANTSQRD</sequence>
<keyword evidence="6" id="KW-0822">Tryptophan biosynthesis</keyword>
<keyword evidence="8 10" id="KW-0413">Isomerase</keyword>
<evidence type="ECO:0000256" key="6">
    <source>
        <dbReference type="ARBA" id="ARBA00022822"/>
    </source>
</evidence>
<dbReference type="PANTHER" id="PTHR42894:SF1">
    <property type="entry name" value="N-(5'-PHOSPHORIBOSYL)ANTHRANILATE ISOMERASE"/>
    <property type="match status" value="1"/>
</dbReference>
<dbReference type="Gene3D" id="3.20.20.70">
    <property type="entry name" value="Aldolase class I"/>
    <property type="match status" value="1"/>
</dbReference>
<evidence type="ECO:0000256" key="3">
    <source>
        <dbReference type="ARBA" id="ARBA00012572"/>
    </source>
</evidence>
<dbReference type="GO" id="GO:0000162">
    <property type="term" value="P:L-tryptophan biosynthetic process"/>
    <property type="evidence" value="ECO:0007669"/>
    <property type="project" value="UniProtKB-UniPathway"/>
</dbReference>
<dbReference type="EMBL" id="PPEA01000657">
    <property type="protein sequence ID" value="PQM45260.1"/>
    <property type="molecule type" value="Genomic_DNA"/>
</dbReference>
<dbReference type="GO" id="GO:0004640">
    <property type="term" value="F:phosphoribosylanthranilate isomerase activity"/>
    <property type="evidence" value="ECO:0007669"/>
    <property type="project" value="UniProtKB-EC"/>
</dbReference>
<dbReference type="InterPro" id="IPR011060">
    <property type="entry name" value="RibuloseP-bd_barrel"/>
</dbReference>
<evidence type="ECO:0000259" key="9">
    <source>
        <dbReference type="Pfam" id="PF00697"/>
    </source>
</evidence>
<dbReference type="Pfam" id="PF00697">
    <property type="entry name" value="PRAI"/>
    <property type="match status" value="1"/>
</dbReference>
<proteinExistence type="predicted"/>
<keyword evidence="7" id="KW-0057">Aromatic amino acid biosynthesis</keyword>
<feature type="domain" description="N-(5'phosphoribosyl) anthranilate isomerase (PRAI)" evidence="9">
    <location>
        <begin position="12"/>
        <end position="104"/>
    </location>
</feature>
<evidence type="ECO:0000256" key="7">
    <source>
        <dbReference type="ARBA" id="ARBA00023141"/>
    </source>
</evidence>
<dbReference type="SUPFAM" id="SSF51366">
    <property type="entry name" value="Ribulose-phoshate binding barrel"/>
    <property type="match status" value="1"/>
</dbReference>
<dbReference type="Proteomes" id="UP000238296">
    <property type="component" value="Unassembled WGS sequence"/>
</dbReference>
<comment type="catalytic activity">
    <reaction evidence="1">
        <text>N-(5-phospho-beta-D-ribosyl)anthranilate = 1-(2-carboxyphenylamino)-1-deoxy-D-ribulose 5-phosphate</text>
        <dbReference type="Rhea" id="RHEA:21540"/>
        <dbReference type="ChEBI" id="CHEBI:18277"/>
        <dbReference type="ChEBI" id="CHEBI:58613"/>
        <dbReference type="EC" id="5.3.1.24"/>
    </reaction>
</comment>
<dbReference type="EC" id="5.3.1.24" evidence="3"/>
<dbReference type="InterPro" id="IPR044643">
    <property type="entry name" value="TrpF_fam"/>
</dbReference>
<comment type="pathway">
    <text evidence="2">Amino-acid biosynthesis; L-tryptophan biosynthesis; L-tryptophan from chorismate: step 3/5.</text>
</comment>
<evidence type="ECO:0000256" key="4">
    <source>
        <dbReference type="ARBA" id="ARBA00022272"/>
    </source>
</evidence>
<evidence type="ECO:0000256" key="8">
    <source>
        <dbReference type="ARBA" id="ARBA00023235"/>
    </source>
</evidence>
<evidence type="ECO:0000256" key="2">
    <source>
        <dbReference type="ARBA" id="ARBA00004664"/>
    </source>
</evidence>
<comment type="caution">
    <text evidence="10">The sequence shown here is derived from an EMBL/GenBank/DDBJ whole genome shotgun (WGS) entry which is preliminary data.</text>
</comment>
<evidence type="ECO:0000313" key="11">
    <source>
        <dbReference type="Proteomes" id="UP000238296"/>
    </source>
</evidence>
<accession>A0A2S8BF21</accession>
<evidence type="ECO:0000256" key="1">
    <source>
        <dbReference type="ARBA" id="ARBA00001164"/>
    </source>
</evidence>
<dbReference type="InterPro" id="IPR013785">
    <property type="entry name" value="Aldolase_TIM"/>
</dbReference>
<evidence type="ECO:0000256" key="5">
    <source>
        <dbReference type="ARBA" id="ARBA00022605"/>
    </source>
</evidence>
<gene>
    <name evidence="10" type="primary">trpF</name>
    <name evidence="10" type="ORF">C1Y40_04584</name>
</gene>
<dbReference type="InterPro" id="IPR001240">
    <property type="entry name" value="PRAI_dom"/>
</dbReference>
<protein>
    <recommendedName>
        <fullName evidence="4">N-(5'-phosphoribosyl)anthranilate isomerase</fullName>
        <ecNumber evidence="3">5.3.1.24</ecNumber>
    </recommendedName>
</protein>
<dbReference type="AlphaFoldDB" id="A0A2S8BF21"/>
<organism evidence="10 11">
    <name type="scientific">Mycobacterium talmoniae</name>
    <dbReference type="NCBI Taxonomy" id="1858794"/>
    <lineage>
        <taxon>Bacteria</taxon>
        <taxon>Bacillati</taxon>
        <taxon>Actinomycetota</taxon>
        <taxon>Actinomycetes</taxon>
        <taxon>Mycobacteriales</taxon>
        <taxon>Mycobacteriaceae</taxon>
        <taxon>Mycobacterium</taxon>
    </lineage>
</organism>
<name>A0A2S8BF21_9MYCO</name>
<evidence type="ECO:0000313" key="10">
    <source>
        <dbReference type="EMBL" id="PQM45260.1"/>
    </source>
</evidence>
<dbReference type="PANTHER" id="PTHR42894">
    <property type="entry name" value="N-(5'-PHOSPHORIBOSYL)ANTHRANILATE ISOMERASE"/>
    <property type="match status" value="1"/>
</dbReference>
<dbReference type="UniPathway" id="UPA00035">
    <property type="reaction ID" value="UER00042"/>
</dbReference>